<name>W2X5D9_PHYNI</name>
<dbReference type="PANTHER" id="PTHR33064:SF37">
    <property type="entry name" value="RIBONUCLEASE H"/>
    <property type="match status" value="1"/>
</dbReference>
<comment type="caution">
    <text evidence="4">The sequence shown here is derived from an EMBL/GenBank/DDBJ whole genome shotgun (WGS) entry which is preliminary data.</text>
</comment>
<dbReference type="GO" id="GO:0046872">
    <property type="term" value="F:metal ion binding"/>
    <property type="evidence" value="ECO:0007669"/>
    <property type="project" value="UniProtKB-KW"/>
</dbReference>
<gene>
    <name evidence="4" type="ORF">F441_07679</name>
</gene>
<evidence type="ECO:0000259" key="3">
    <source>
        <dbReference type="Pfam" id="PF13359"/>
    </source>
</evidence>
<protein>
    <recommendedName>
        <fullName evidence="3">DDE Tnp4 domain-containing protein</fullName>
    </recommendedName>
</protein>
<dbReference type="PANTHER" id="PTHR33064">
    <property type="entry name" value="POL PROTEIN"/>
    <property type="match status" value="1"/>
</dbReference>
<dbReference type="EMBL" id="ANIX01001585">
    <property type="protein sequence ID" value="ETP18050.1"/>
    <property type="molecule type" value="Genomic_DNA"/>
</dbReference>
<keyword evidence="2" id="KW-0479">Metal-binding</keyword>
<dbReference type="InterPro" id="IPR027806">
    <property type="entry name" value="HARBI1_dom"/>
</dbReference>
<sequence length="523" mass="58462">MRLLAIQGWAITNTQLTRFGLEDYAKQLAFLPDFTEDSNTIIDYGVPNVKNLCLTTDQQERLVATLKKSERILIASGNALPPHGVVCDIDTQGHAPLKQRVSLCYLGKLYKLLRALLKAGLIIFSDSPWAAPIVLVMKKNALDIRLFIDYKIVNVITGIMEYAMPLVDDLLTNLEIYLWFCSLDAASGFGAITMTLRARKVSTDGEATAYALDSDIKWFVRSVVRGVPRHHRAAYMYQRLLQALETGNAVEAAAFFSELAAMDKPVPTPIVPFIFNSAGGSRTGTELQDYFGRSESGISNIFLHTLNFLDVKYKRLLAFGGHIAATRLCVYANAIFEAGSPYTNIWSFIDGAVRGICRPQPRQNGTGKMLMQQSVYNGHKRKHGRNHDIKMFAKSGLAEKVRSDSRFVDYRIFGDCAYGRDDVMLSPFEGAVGNLTEAQKDINSKMSKVRVSVEWSYAQVVNYWKTLDVKSNLRVGTQPVGQMYRVGILMTNCITCIRGENTASDYFSVKPPDNREYLRTNSN</sequence>
<feature type="domain" description="DDE Tnp4" evidence="3">
    <location>
        <begin position="381"/>
        <end position="492"/>
    </location>
</feature>
<dbReference type="Gene3D" id="3.30.70.270">
    <property type="match status" value="1"/>
</dbReference>
<evidence type="ECO:0000313" key="4">
    <source>
        <dbReference type="EMBL" id="ETP18050.1"/>
    </source>
</evidence>
<dbReference type="OrthoDB" id="95977at2759"/>
<reference evidence="4 5" key="1">
    <citation type="submission" date="2013-11" db="EMBL/GenBank/DDBJ databases">
        <title>The Genome Sequence of Phytophthora parasitica CJ01A1.</title>
        <authorList>
            <consortium name="The Broad Institute Genomics Platform"/>
            <person name="Russ C."/>
            <person name="Tyler B."/>
            <person name="Panabieres F."/>
            <person name="Shan W."/>
            <person name="Tripathy S."/>
            <person name="Grunwald N."/>
            <person name="Machado M."/>
            <person name="Johnson C.S."/>
            <person name="Walker B."/>
            <person name="Young S.K."/>
            <person name="Zeng Q."/>
            <person name="Gargeya S."/>
            <person name="Fitzgerald M."/>
            <person name="Haas B."/>
            <person name="Abouelleil A."/>
            <person name="Allen A.W."/>
            <person name="Alvarado L."/>
            <person name="Arachchi H.M."/>
            <person name="Berlin A.M."/>
            <person name="Chapman S.B."/>
            <person name="Gainer-Dewar J."/>
            <person name="Goldberg J."/>
            <person name="Griggs A."/>
            <person name="Gujja S."/>
            <person name="Hansen M."/>
            <person name="Howarth C."/>
            <person name="Imamovic A."/>
            <person name="Ireland A."/>
            <person name="Larimer J."/>
            <person name="McCowan C."/>
            <person name="Murphy C."/>
            <person name="Pearson M."/>
            <person name="Poon T.W."/>
            <person name="Priest M."/>
            <person name="Roberts A."/>
            <person name="Saif S."/>
            <person name="Shea T."/>
            <person name="Sisk P."/>
            <person name="Sykes S."/>
            <person name="Wortman J."/>
            <person name="Nusbaum C."/>
            <person name="Birren B."/>
        </authorList>
    </citation>
    <scope>NUCLEOTIDE SEQUENCE [LARGE SCALE GENOMIC DNA]</scope>
    <source>
        <strain evidence="4 5">CJ01A1</strain>
    </source>
</reference>
<comment type="cofactor">
    <cofactor evidence="1">
        <name>a divalent metal cation</name>
        <dbReference type="ChEBI" id="CHEBI:60240"/>
    </cofactor>
</comment>
<dbReference type="Gene3D" id="3.10.10.10">
    <property type="entry name" value="HIV Type 1 Reverse Transcriptase, subunit A, domain 1"/>
    <property type="match status" value="1"/>
</dbReference>
<dbReference type="Proteomes" id="UP000018958">
    <property type="component" value="Unassembled WGS sequence"/>
</dbReference>
<proteinExistence type="predicted"/>
<evidence type="ECO:0000313" key="5">
    <source>
        <dbReference type="Proteomes" id="UP000018958"/>
    </source>
</evidence>
<evidence type="ECO:0000256" key="2">
    <source>
        <dbReference type="ARBA" id="ARBA00022723"/>
    </source>
</evidence>
<organism evidence="4 5">
    <name type="scientific">Phytophthora nicotianae CJ01A1</name>
    <dbReference type="NCBI Taxonomy" id="1317063"/>
    <lineage>
        <taxon>Eukaryota</taxon>
        <taxon>Sar</taxon>
        <taxon>Stramenopiles</taxon>
        <taxon>Oomycota</taxon>
        <taxon>Peronosporomycetes</taxon>
        <taxon>Peronosporales</taxon>
        <taxon>Peronosporaceae</taxon>
        <taxon>Phytophthora</taxon>
    </lineage>
</organism>
<dbReference type="InterPro" id="IPR043128">
    <property type="entry name" value="Rev_trsase/Diguanyl_cyclase"/>
</dbReference>
<dbReference type="AlphaFoldDB" id="W2X5D9"/>
<evidence type="ECO:0000256" key="1">
    <source>
        <dbReference type="ARBA" id="ARBA00001968"/>
    </source>
</evidence>
<dbReference type="InterPro" id="IPR043502">
    <property type="entry name" value="DNA/RNA_pol_sf"/>
</dbReference>
<dbReference type="InterPro" id="IPR051320">
    <property type="entry name" value="Viral_Replic_Matur_Polypro"/>
</dbReference>
<dbReference type="Pfam" id="PF13359">
    <property type="entry name" value="DDE_Tnp_4"/>
    <property type="match status" value="1"/>
</dbReference>
<accession>W2X5D9</accession>
<dbReference type="SUPFAM" id="SSF56672">
    <property type="entry name" value="DNA/RNA polymerases"/>
    <property type="match status" value="1"/>
</dbReference>